<dbReference type="SUPFAM" id="SSF53098">
    <property type="entry name" value="Ribonuclease H-like"/>
    <property type="match status" value="1"/>
</dbReference>
<dbReference type="AlphaFoldDB" id="A0A2P5DJ48"/>
<dbReference type="PANTHER" id="PTHR23272:SF184">
    <property type="entry name" value="OS03G0311250 PROTEIN"/>
    <property type="match status" value="1"/>
</dbReference>
<evidence type="ECO:0000313" key="3">
    <source>
        <dbReference type="EMBL" id="PON73303.1"/>
    </source>
</evidence>
<comment type="caution">
    <text evidence="3">The sequence shown here is derived from an EMBL/GenBank/DDBJ whole genome shotgun (WGS) entry which is preliminary data.</text>
</comment>
<feature type="compositionally biased region" description="Polar residues" evidence="1">
    <location>
        <begin position="185"/>
        <end position="194"/>
    </location>
</feature>
<name>A0A2P5DJ48_PARAD</name>
<proteinExistence type="predicted"/>
<protein>
    <submittedName>
        <fullName evidence="3">HAT, C-terminal dimerization domain containing protein</fullName>
    </submittedName>
</protein>
<dbReference type="PANTHER" id="PTHR23272">
    <property type="entry name" value="BED FINGER-RELATED"/>
    <property type="match status" value="1"/>
</dbReference>
<feature type="region of interest" description="Disordered" evidence="1">
    <location>
        <begin position="178"/>
        <end position="198"/>
    </location>
</feature>
<dbReference type="EMBL" id="JXTB01000034">
    <property type="protein sequence ID" value="PON73303.1"/>
    <property type="molecule type" value="Genomic_DNA"/>
</dbReference>
<accession>A0A2P5DJ48</accession>
<keyword evidence="4" id="KW-1185">Reference proteome</keyword>
<evidence type="ECO:0000256" key="1">
    <source>
        <dbReference type="SAM" id="MobiDB-lite"/>
    </source>
</evidence>
<evidence type="ECO:0000259" key="2">
    <source>
        <dbReference type="Pfam" id="PF05699"/>
    </source>
</evidence>
<feature type="domain" description="HAT C-terminal dimerisation" evidence="2">
    <location>
        <begin position="201"/>
        <end position="263"/>
    </location>
</feature>
<organism evidence="3 4">
    <name type="scientific">Parasponia andersonii</name>
    <name type="common">Sponia andersonii</name>
    <dbReference type="NCBI Taxonomy" id="3476"/>
    <lineage>
        <taxon>Eukaryota</taxon>
        <taxon>Viridiplantae</taxon>
        <taxon>Streptophyta</taxon>
        <taxon>Embryophyta</taxon>
        <taxon>Tracheophyta</taxon>
        <taxon>Spermatophyta</taxon>
        <taxon>Magnoliopsida</taxon>
        <taxon>eudicotyledons</taxon>
        <taxon>Gunneridae</taxon>
        <taxon>Pentapetalae</taxon>
        <taxon>rosids</taxon>
        <taxon>fabids</taxon>
        <taxon>Rosales</taxon>
        <taxon>Cannabaceae</taxon>
        <taxon>Parasponia</taxon>
    </lineage>
</organism>
<dbReference type="Pfam" id="PF05699">
    <property type="entry name" value="Dimer_Tnp_hAT"/>
    <property type="match status" value="1"/>
</dbReference>
<dbReference type="InterPro" id="IPR012337">
    <property type="entry name" value="RNaseH-like_sf"/>
</dbReference>
<evidence type="ECO:0000313" key="4">
    <source>
        <dbReference type="Proteomes" id="UP000237105"/>
    </source>
</evidence>
<dbReference type="Proteomes" id="UP000237105">
    <property type="component" value="Unassembled WGS sequence"/>
</dbReference>
<sequence>MAYGNADKSFETTSDCKLGDSNDNPMAQNHPPKLDQQDEQKYHFPQKALEVDALLGTCIVHQVSIGLQRPGPTGRPGTFRAHAKLDPRSRAGLGLGFVARPDMDMSKNIPINLELDDDQIRIAEESDQDHFDPKFKDEADSKKTKIARCKYCKKSLTVKPSSRTAHLNRHSDACVEKYKKDKEPTQSTLQLNKDGSSDIDPNDENFKVLEWWHKCQPRFPVLSQLARDVLTISVSMISSESAFSTTKMIVDERRTSLAPEMVEGRVWAGPVRPNFGPSRAWLGPTRFWFVKKPGGTTGPVRAIFYFDRAGPAQLGHPLKPVMGGPAILPPLDITRHKI</sequence>
<reference evidence="4" key="1">
    <citation type="submission" date="2016-06" db="EMBL/GenBank/DDBJ databases">
        <title>Parallel loss of symbiosis genes in relatives of nitrogen-fixing non-legume Parasponia.</title>
        <authorList>
            <person name="Van Velzen R."/>
            <person name="Holmer R."/>
            <person name="Bu F."/>
            <person name="Rutten L."/>
            <person name="Van Zeijl A."/>
            <person name="Liu W."/>
            <person name="Santuari L."/>
            <person name="Cao Q."/>
            <person name="Sharma T."/>
            <person name="Shen D."/>
            <person name="Roswanjaya Y."/>
            <person name="Wardhani T."/>
            <person name="Kalhor M.S."/>
            <person name="Jansen J."/>
            <person name="Van den Hoogen J."/>
            <person name="Gungor B."/>
            <person name="Hartog M."/>
            <person name="Hontelez J."/>
            <person name="Verver J."/>
            <person name="Yang W.-C."/>
            <person name="Schijlen E."/>
            <person name="Repin R."/>
            <person name="Schilthuizen M."/>
            <person name="Schranz E."/>
            <person name="Heidstra R."/>
            <person name="Miyata K."/>
            <person name="Fedorova E."/>
            <person name="Kohlen W."/>
            <person name="Bisseling T."/>
            <person name="Smit S."/>
            <person name="Geurts R."/>
        </authorList>
    </citation>
    <scope>NUCLEOTIDE SEQUENCE [LARGE SCALE GENOMIC DNA]</scope>
    <source>
        <strain evidence="4">cv. WU1-14</strain>
    </source>
</reference>
<dbReference type="InterPro" id="IPR008906">
    <property type="entry name" value="HATC_C_dom"/>
</dbReference>
<dbReference type="GO" id="GO:0046983">
    <property type="term" value="F:protein dimerization activity"/>
    <property type="evidence" value="ECO:0007669"/>
    <property type="project" value="InterPro"/>
</dbReference>
<dbReference type="OrthoDB" id="1937594at2759"/>
<feature type="region of interest" description="Disordered" evidence="1">
    <location>
        <begin position="1"/>
        <end position="37"/>
    </location>
</feature>
<feature type="compositionally biased region" description="Polar residues" evidence="1">
    <location>
        <begin position="11"/>
        <end position="27"/>
    </location>
</feature>
<gene>
    <name evidence="3" type="ORF">PanWU01x14_058070</name>
</gene>